<feature type="domain" description="F-box" evidence="2">
    <location>
        <begin position="2"/>
        <end position="40"/>
    </location>
</feature>
<keyword evidence="1" id="KW-0812">Transmembrane</keyword>
<proteinExistence type="predicted"/>
<dbReference type="AlphaFoldDB" id="A0A819KBY6"/>
<sequence length="431" mass="50769">MITKIETLPNEILLNIFSYLPWFDILTSLWSLNFRFNSLVCSILSINDNQLNSGLLITHGLSYNKCCSILFPLILNSSSLCSSIQRIHFDETNSIASDLCYEWLFNDKNILRFPNLKSFILTRCGSIEPIIQSLSHLIEHQLEELTLTFDHQVFKRFFYSKKYSSITSSEEKEIIMIEQLLRQLFSARCQLTSLRLDISNEFRFGGIHGCLASNSHLFSNFIQCQFSSCCVTLRRLHIRLNQTRFLESLIEHVPNLEKIFVEFHSSLNNASSWSSNVEILKQSNGNWFNKVPKLRYFSLKTFIYTDLEFIYLKWLLNNFNYVEKLQLHLKSNKIIETRYKNIWKSIIDADFIRQYCLPDMITNLIDFNFYICTQCQLSISDIEKITNSFKIHSFFISHQWTNVKCLFDPIMSYQHLFSSFTNMLQFSNNSM</sequence>
<organism evidence="3 4">
    <name type="scientific">Rotaria sordida</name>
    <dbReference type="NCBI Taxonomy" id="392033"/>
    <lineage>
        <taxon>Eukaryota</taxon>
        <taxon>Metazoa</taxon>
        <taxon>Spiralia</taxon>
        <taxon>Gnathifera</taxon>
        <taxon>Rotifera</taxon>
        <taxon>Eurotatoria</taxon>
        <taxon>Bdelloidea</taxon>
        <taxon>Philodinida</taxon>
        <taxon>Philodinidae</taxon>
        <taxon>Rotaria</taxon>
    </lineage>
</organism>
<accession>A0A819KBY6</accession>
<name>A0A819KBY6_9BILA</name>
<evidence type="ECO:0000256" key="1">
    <source>
        <dbReference type="SAM" id="Phobius"/>
    </source>
</evidence>
<dbReference type="InterPro" id="IPR001810">
    <property type="entry name" value="F-box_dom"/>
</dbReference>
<protein>
    <recommendedName>
        <fullName evidence="2">F-box domain-containing protein</fullName>
    </recommendedName>
</protein>
<dbReference type="Proteomes" id="UP000663823">
    <property type="component" value="Unassembled WGS sequence"/>
</dbReference>
<evidence type="ECO:0000313" key="4">
    <source>
        <dbReference type="Proteomes" id="UP000663823"/>
    </source>
</evidence>
<dbReference type="PROSITE" id="PS50181">
    <property type="entry name" value="FBOX"/>
    <property type="match status" value="1"/>
</dbReference>
<evidence type="ECO:0000313" key="3">
    <source>
        <dbReference type="EMBL" id="CAF3946522.1"/>
    </source>
</evidence>
<dbReference type="EMBL" id="CAJOAX010005397">
    <property type="protein sequence ID" value="CAF3946522.1"/>
    <property type="molecule type" value="Genomic_DNA"/>
</dbReference>
<evidence type="ECO:0000259" key="2">
    <source>
        <dbReference type="PROSITE" id="PS50181"/>
    </source>
</evidence>
<keyword evidence="1" id="KW-0472">Membrane</keyword>
<comment type="caution">
    <text evidence="3">The sequence shown here is derived from an EMBL/GenBank/DDBJ whole genome shotgun (WGS) entry which is preliminary data.</text>
</comment>
<reference evidence="3" key="1">
    <citation type="submission" date="2021-02" db="EMBL/GenBank/DDBJ databases">
        <authorList>
            <person name="Nowell W R."/>
        </authorList>
    </citation>
    <scope>NUCLEOTIDE SEQUENCE</scope>
</reference>
<gene>
    <name evidence="3" type="ORF">OTI717_LOCUS26150</name>
</gene>
<feature type="transmembrane region" description="Helical" evidence="1">
    <location>
        <begin position="12"/>
        <end position="32"/>
    </location>
</feature>
<keyword evidence="1" id="KW-1133">Transmembrane helix</keyword>